<dbReference type="SUPFAM" id="SSF53955">
    <property type="entry name" value="Lysozyme-like"/>
    <property type="match status" value="1"/>
</dbReference>
<reference evidence="5" key="3">
    <citation type="journal article" date="2017" name="Plant Physiol. Biochem.">
        <title>Differential oxidative and antioxidative response of duckweed Lemna minor toward plant growth promoting/inhibiting bacteria.</title>
        <authorList>
            <person name="Ishizawa H."/>
            <person name="Kuroda M."/>
            <person name="Morikawa M."/>
            <person name="Ike M."/>
        </authorList>
    </citation>
    <scope>NUCLEOTIDE SEQUENCE [LARGE SCALE GENOMIC DNA]</scope>
    <source>
        <strain evidence="5">H3</strain>
    </source>
</reference>
<feature type="domain" description="Transglycosylase SLT" evidence="3">
    <location>
        <begin position="30"/>
        <end position="320"/>
    </location>
</feature>
<dbReference type="InterPro" id="IPR031304">
    <property type="entry name" value="SLT_2"/>
</dbReference>
<feature type="signal peptide" evidence="2">
    <location>
        <begin position="1"/>
        <end position="21"/>
    </location>
</feature>
<dbReference type="EC" id="3.2.1.-" evidence="4"/>
<name>A0A3G9GLQ1_9NEIS</name>
<gene>
    <name evidence="4" type="ORF">DLM_2590</name>
</gene>
<organism evidence="4 5">
    <name type="scientific">Aquitalea magnusonii</name>
    <dbReference type="NCBI Taxonomy" id="332411"/>
    <lineage>
        <taxon>Bacteria</taxon>
        <taxon>Pseudomonadati</taxon>
        <taxon>Pseudomonadota</taxon>
        <taxon>Betaproteobacteria</taxon>
        <taxon>Neisseriales</taxon>
        <taxon>Chromobacteriaceae</taxon>
        <taxon>Aquitalea</taxon>
    </lineage>
</organism>
<dbReference type="OrthoDB" id="9772911at2"/>
<proteinExistence type="predicted"/>
<evidence type="ECO:0000259" key="3">
    <source>
        <dbReference type="Pfam" id="PF13406"/>
    </source>
</evidence>
<evidence type="ECO:0000256" key="1">
    <source>
        <dbReference type="PIRSR" id="PIRSR611757-1"/>
    </source>
</evidence>
<dbReference type="PANTHER" id="PTHR30163:SF9">
    <property type="entry name" value="MEMBRANE-BOUND LYTIC MUREIN TRANSGLYCOSYLASE B"/>
    <property type="match status" value="1"/>
</dbReference>
<dbReference type="AlphaFoldDB" id="A0A3G9GLQ1"/>
<dbReference type="GO" id="GO:0008933">
    <property type="term" value="F:peptidoglycan lytic transglycosylase activity"/>
    <property type="evidence" value="ECO:0007669"/>
    <property type="project" value="TreeGrafter"/>
</dbReference>
<dbReference type="InterPro" id="IPR023346">
    <property type="entry name" value="Lysozyme-like_dom_sf"/>
</dbReference>
<accession>A0A3G9GLQ1</accession>
<dbReference type="RefSeq" id="WP_089085969.1">
    <property type="nucleotide sequence ID" value="NZ_AP018823.1"/>
</dbReference>
<evidence type="ECO:0000313" key="4">
    <source>
        <dbReference type="EMBL" id="BBF86196.1"/>
    </source>
</evidence>
<dbReference type="Pfam" id="PF13406">
    <property type="entry name" value="SLT_2"/>
    <property type="match status" value="1"/>
</dbReference>
<dbReference type="InterPro" id="IPR043426">
    <property type="entry name" value="MltB-like"/>
</dbReference>
<dbReference type="InterPro" id="IPR011757">
    <property type="entry name" value="Lytic_transglycosylase_MltB"/>
</dbReference>
<dbReference type="EMBL" id="AP018823">
    <property type="protein sequence ID" value="BBF86196.1"/>
    <property type="molecule type" value="Genomic_DNA"/>
</dbReference>
<keyword evidence="4" id="KW-0326">Glycosidase</keyword>
<sequence length="350" mass="38512">MKRLLMAAALAGGMISSLAQADAALLARPDVQRYIDEQVASGVFNRPELEAVFANVELKPNIIAILDKPATSRPWYQFRGSFYNERLLKNGVAFWQQHAATLQRAEQVYGVPPEMVVAILGIETNYGRNTGSFRLADALTTIAFNYPRRAEYFRGELTEFLKLSKEEGIDPLTLKGSYAGAMGLPQFMPSSFRKWAVDFDGSGHRDIWNNVDDAIGSVAHYFQLQGWRHGDDIIIPAAVQPGVDVSGLVADKFNLHLTVGELKARGILPQAQVADNVQAVLVPLETAPGVTEYWLGLNNFYVITRYNKSTLYAKVAQELAGELRLRYLNAQALQSAQPAAAQPEASTPAL</sequence>
<dbReference type="Gene3D" id="1.10.8.350">
    <property type="entry name" value="Bacterial muramidase"/>
    <property type="match status" value="1"/>
</dbReference>
<dbReference type="Gene3D" id="1.10.530.10">
    <property type="match status" value="1"/>
</dbReference>
<dbReference type="GO" id="GO:0009253">
    <property type="term" value="P:peptidoglycan catabolic process"/>
    <property type="evidence" value="ECO:0007669"/>
    <property type="project" value="TreeGrafter"/>
</dbReference>
<dbReference type="STRING" id="332411.VI06_07065"/>
<dbReference type="PANTHER" id="PTHR30163">
    <property type="entry name" value="MEMBRANE-BOUND LYTIC MUREIN TRANSGLYCOSYLASE B"/>
    <property type="match status" value="1"/>
</dbReference>
<feature type="chain" id="PRO_5018273082" evidence="2">
    <location>
        <begin position="22"/>
        <end position="350"/>
    </location>
</feature>
<keyword evidence="4" id="KW-0378">Hydrolase</keyword>
<dbReference type="NCBIfam" id="TIGR02282">
    <property type="entry name" value="MltB"/>
    <property type="match status" value="1"/>
</dbReference>
<dbReference type="Proteomes" id="UP000198290">
    <property type="component" value="Chromosome"/>
</dbReference>
<keyword evidence="2" id="KW-0732">Signal</keyword>
<dbReference type="KEGG" id="amah:DLM_2590"/>
<evidence type="ECO:0000256" key="2">
    <source>
        <dbReference type="SAM" id="SignalP"/>
    </source>
</evidence>
<dbReference type="CDD" id="cd13399">
    <property type="entry name" value="Slt35-like"/>
    <property type="match status" value="1"/>
</dbReference>
<reference evidence="5" key="1">
    <citation type="journal article" date="2017" name="Biotechnol. Biofuels">
        <title>Evaluation of environmental bacterial communities as a factor affecting the growth of duckweed Lemna minor.</title>
        <authorList>
            <person name="Ishizawa H."/>
            <person name="Kuroda M."/>
            <person name="Morikawa M."/>
            <person name="Ike M."/>
        </authorList>
    </citation>
    <scope>NUCLEOTIDE SEQUENCE [LARGE SCALE GENOMIC DNA]</scope>
    <source>
        <strain evidence="5">H3</strain>
    </source>
</reference>
<evidence type="ECO:0000313" key="5">
    <source>
        <dbReference type="Proteomes" id="UP000198290"/>
    </source>
</evidence>
<keyword evidence="5" id="KW-1185">Reference proteome</keyword>
<feature type="active site" evidence="1">
    <location>
        <position position="123"/>
    </location>
</feature>
<reference evidence="4 5" key="2">
    <citation type="journal article" date="2017" name="Genome Announc.">
        <title>Draft genome sequence of Aquitalea magnusonii strain H3, a plant growth-promoting bacterium of duckweed Lemna minor.</title>
        <authorList>
            <person name="Ishizawa H."/>
            <person name="Kuroda M."/>
            <person name="Ike M."/>
        </authorList>
    </citation>
    <scope>NUCLEOTIDE SEQUENCE [LARGE SCALE GENOMIC DNA]</scope>
    <source>
        <strain evidence="4 5">H3</strain>
    </source>
</reference>
<dbReference type="FunFam" id="1.10.8.350:FF:000001">
    <property type="entry name" value="Lytic murein transglycosylase B"/>
    <property type="match status" value="1"/>
</dbReference>
<dbReference type="GO" id="GO:0016798">
    <property type="term" value="F:hydrolase activity, acting on glycosyl bonds"/>
    <property type="evidence" value="ECO:0007669"/>
    <property type="project" value="UniProtKB-KW"/>
</dbReference>
<protein>
    <submittedName>
        <fullName evidence="4">Membrane-bound lytic murein transglycosylase B</fullName>
        <ecNumber evidence="4">3.2.1.-</ecNumber>
    </submittedName>
</protein>